<dbReference type="Proteomes" id="UP001501822">
    <property type="component" value="Unassembled WGS sequence"/>
</dbReference>
<feature type="compositionally biased region" description="Low complexity" evidence="1">
    <location>
        <begin position="516"/>
        <end position="530"/>
    </location>
</feature>
<reference evidence="3 4" key="1">
    <citation type="journal article" date="2019" name="Int. J. Syst. Evol. Microbiol.">
        <title>The Global Catalogue of Microorganisms (GCM) 10K type strain sequencing project: providing services to taxonomists for standard genome sequencing and annotation.</title>
        <authorList>
            <consortium name="The Broad Institute Genomics Platform"/>
            <consortium name="The Broad Institute Genome Sequencing Center for Infectious Disease"/>
            <person name="Wu L."/>
            <person name="Ma J."/>
        </authorList>
    </citation>
    <scope>NUCLEOTIDE SEQUENCE [LARGE SCALE GENOMIC DNA]</scope>
    <source>
        <strain evidence="3 4">JCM 3146</strain>
    </source>
</reference>
<evidence type="ECO:0000313" key="4">
    <source>
        <dbReference type="Proteomes" id="UP001501822"/>
    </source>
</evidence>
<sequence>MIILSGVLVVLAIALLVTGIVTGNTGHEILGLDGLKLIYVSIGVSIVSALFLAVGVFLRRKELFGTTTAPANAKASAGRTTTARPVKAKARVGAGDDAAIIPATSASPADVPDETTVYVVPGRKRYHLETCRQLAGRDKEELTFVEAREEGFTPCTACLPDTALAARAALTDTAEQRSADIATAADTRPQSPPAEPVDVTRTDIPVTRALPASEPPSAEERDGLTAARATTDETEAPRSVDEDVRDAESATTPPSDAERTTADVTEEPPAERSRRRSRSLFEPLDRAETTPEDTTAAGTAEETAAGSATAETRTTGSADAAHRDDEPGVARSTDESEASEPRDDAHDGADEAADVVAVTREVPRPGTPEGETAEPEAADRETTDTRETEHTDAETRDAEPVDDEPVDDEPADVAPADADTPDAEPADAEAPPTETDDSAMTESAPEADESESDAAASDEHDEPADDSTVAEEATGEEATGEEATGEEATGEEATGEEATGEEPAGDSTPAQTAQHTELAPAEPAEQAPEAATDEETDKAEKVEERAEAADAVEKATAESADESDGVEAAGGPTVRILSGTKRYHRSDCALIEDIADDADDLESLSREAARERGCTPCLVCQPDDD</sequence>
<accession>A0ABN0W328</accession>
<evidence type="ECO:0000313" key="3">
    <source>
        <dbReference type="EMBL" id="GAA0323858.1"/>
    </source>
</evidence>
<protein>
    <submittedName>
        <fullName evidence="3">Uncharacterized protein</fullName>
    </submittedName>
</protein>
<organism evidence="3 4">
    <name type="scientific">Actinoallomurus spadix</name>
    <dbReference type="NCBI Taxonomy" id="79912"/>
    <lineage>
        <taxon>Bacteria</taxon>
        <taxon>Bacillati</taxon>
        <taxon>Actinomycetota</taxon>
        <taxon>Actinomycetes</taxon>
        <taxon>Streptosporangiales</taxon>
        <taxon>Thermomonosporaceae</taxon>
        <taxon>Actinoallomurus</taxon>
    </lineage>
</organism>
<dbReference type="RefSeq" id="WP_343884139.1">
    <property type="nucleotide sequence ID" value="NZ_BAAABM010000007.1"/>
</dbReference>
<feature type="transmembrane region" description="Helical" evidence="2">
    <location>
        <begin position="38"/>
        <end position="58"/>
    </location>
</feature>
<feature type="compositionally biased region" description="Basic and acidic residues" evidence="1">
    <location>
        <begin position="235"/>
        <end position="248"/>
    </location>
</feature>
<evidence type="ECO:0000256" key="2">
    <source>
        <dbReference type="SAM" id="Phobius"/>
    </source>
</evidence>
<feature type="region of interest" description="Disordered" evidence="1">
    <location>
        <begin position="181"/>
        <end position="576"/>
    </location>
</feature>
<feature type="compositionally biased region" description="Acidic residues" evidence="1">
    <location>
        <begin position="434"/>
        <end position="452"/>
    </location>
</feature>
<evidence type="ECO:0000256" key="1">
    <source>
        <dbReference type="SAM" id="MobiDB-lite"/>
    </source>
</evidence>
<name>A0ABN0W328_9ACTN</name>
<feature type="compositionally biased region" description="Low complexity" evidence="1">
    <location>
        <begin position="292"/>
        <end position="318"/>
    </location>
</feature>
<keyword evidence="4" id="KW-1185">Reference proteome</keyword>
<feature type="compositionally biased region" description="Basic and acidic residues" evidence="1">
    <location>
        <begin position="320"/>
        <end position="349"/>
    </location>
</feature>
<keyword evidence="2" id="KW-1133">Transmembrane helix</keyword>
<gene>
    <name evidence="3" type="ORF">GCM10010151_12120</name>
</gene>
<feature type="compositionally biased region" description="Basic and acidic residues" evidence="1">
    <location>
        <begin position="377"/>
        <end position="399"/>
    </location>
</feature>
<keyword evidence="2" id="KW-0812">Transmembrane</keyword>
<feature type="compositionally biased region" description="Acidic residues" evidence="1">
    <location>
        <begin position="459"/>
        <end position="504"/>
    </location>
</feature>
<keyword evidence="2" id="KW-0472">Membrane</keyword>
<comment type="caution">
    <text evidence="3">The sequence shown here is derived from an EMBL/GenBank/DDBJ whole genome shotgun (WGS) entry which is preliminary data.</text>
</comment>
<feature type="compositionally biased region" description="Basic and acidic residues" evidence="1">
    <location>
        <begin position="538"/>
        <end position="556"/>
    </location>
</feature>
<dbReference type="EMBL" id="BAAABM010000007">
    <property type="protein sequence ID" value="GAA0323858.1"/>
    <property type="molecule type" value="Genomic_DNA"/>
</dbReference>
<feature type="compositionally biased region" description="Acidic residues" evidence="1">
    <location>
        <begin position="400"/>
        <end position="411"/>
    </location>
</feature>
<proteinExistence type="predicted"/>